<evidence type="ECO:0000313" key="3">
    <source>
        <dbReference type="Proteomes" id="UP000069773"/>
    </source>
</evidence>
<evidence type="ECO:0008006" key="4">
    <source>
        <dbReference type="Google" id="ProtNLM"/>
    </source>
</evidence>
<comment type="caution">
    <text evidence="2">The sequence shown here is derived from an EMBL/GenBank/DDBJ whole genome shotgun (WGS) entry which is preliminary data.</text>
</comment>
<evidence type="ECO:0000256" key="1">
    <source>
        <dbReference type="SAM" id="MobiDB-lite"/>
    </source>
</evidence>
<sequence length="612" mass="68020">MNRTEGAGSGRRGRWAAFPTEEQMPAQPAPVPDIGPLVLRLHLDGADRTFDMSAWPCPRLTRQLAATLRTVAADGPESSYQAFKVNLFSVRKFVRFITGAEPQNATEVEFSDLEAEHIDAFEQALIAEYGPDSDQPRISIGVVVRLLRVAFDASPTTFDPDLAIRLRFLGRETRARQTRPLDAYPQNVFEAIRNAALADVRAIARRIQDGEARAATGQDPNVGGWDVIENVLWHIARHGPVTMQFLRPLVGKRLGNGRPLNAALILTREDNVVFLILLICMTGLEPECAKRLQADCLTNPARGFVSVNYVKRRAHGRRISKSMRVSDGGALHHPGGLIRLALRLTARAREFSGSTDLWVDYGDKGLRDSFPLGGQGPWGHVDNWQKRHGIDQMTDADGTPVRLDLRRLRKTYKSQQYLKATGVLADFTQGHTADVAANHYANIPAHDELHDQAVENGLREALDVALPPPVVLDEDGTRLDAGEGDLPPEQVQALLSRESDVFLASCRDFYDSPFGAKGKPCPVSLWGCLECPNAVFTTRHLPQVLTFLDFIERQREEYPVSEWNVRYGLAWDRIVRGIRAKFRDEQITTAQTIAESGGARLLLPPEFWEAVA</sequence>
<keyword evidence="3" id="KW-1185">Reference proteome</keyword>
<reference evidence="2 3" key="1">
    <citation type="journal article" date="2016" name="Genome Announc.">
        <title>Draft Genome Sequences of Five Rapidly Growing Mycobacterium Species, M. thermoresistibile, M. fortuitum subsp. acetamidolyticum, M. canariasense, M. brisbanense, and M. novocastrense.</title>
        <authorList>
            <person name="Katahira K."/>
            <person name="Ogura Y."/>
            <person name="Gotoh Y."/>
            <person name="Hayashi T."/>
        </authorList>
    </citation>
    <scope>NUCLEOTIDE SEQUENCE [LARGE SCALE GENOMIC DNA]</scope>
    <source>
        <strain evidence="2 3">JCM18114</strain>
    </source>
</reference>
<dbReference type="Proteomes" id="UP000069773">
    <property type="component" value="Unassembled WGS sequence"/>
</dbReference>
<name>A0ABQ0KG70_MYCNV</name>
<evidence type="ECO:0000313" key="2">
    <source>
        <dbReference type="EMBL" id="GAT08503.1"/>
    </source>
</evidence>
<accession>A0ABQ0KG70</accession>
<dbReference type="RefSeq" id="WP_041783812.1">
    <property type="nucleotide sequence ID" value="NZ_BCTA01000023.1"/>
</dbReference>
<feature type="region of interest" description="Disordered" evidence="1">
    <location>
        <begin position="1"/>
        <end position="31"/>
    </location>
</feature>
<organism evidence="2 3">
    <name type="scientific">Mycolicibacterium novocastrense</name>
    <name type="common">Mycobacterium novocastrense</name>
    <dbReference type="NCBI Taxonomy" id="59813"/>
    <lineage>
        <taxon>Bacteria</taxon>
        <taxon>Bacillati</taxon>
        <taxon>Actinomycetota</taxon>
        <taxon>Actinomycetes</taxon>
        <taxon>Mycobacteriales</taxon>
        <taxon>Mycobacteriaceae</taxon>
        <taxon>Mycolicibacterium</taxon>
    </lineage>
</organism>
<gene>
    <name evidence="2" type="ORF">RMCN_1636</name>
</gene>
<protein>
    <recommendedName>
        <fullName evidence="4">Integrase</fullName>
    </recommendedName>
</protein>
<dbReference type="EMBL" id="BCTA01000023">
    <property type="protein sequence ID" value="GAT08503.1"/>
    <property type="molecule type" value="Genomic_DNA"/>
</dbReference>
<proteinExistence type="predicted"/>